<dbReference type="InterPro" id="IPR013103">
    <property type="entry name" value="RVT_2"/>
</dbReference>
<dbReference type="AlphaFoldDB" id="A0AAU9TN38"/>
<organism evidence="2 3">
    <name type="scientific">Euphydryas editha</name>
    <name type="common">Edith's checkerspot</name>
    <dbReference type="NCBI Taxonomy" id="104508"/>
    <lineage>
        <taxon>Eukaryota</taxon>
        <taxon>Metazoa</taxon>
        <taxon>Ecdysozoa</taxon>
        <taxon>Arthropoda</taxon>
        <taxon>Hexapoda</taxon>
        <taxon>Insecta</taxon>
        <taxon>Pterygota</taxon>
        <taxon>Neoptera</taxon>
        <taxon>Endopterygota</taxon>
        <taxon>Lepidoptera</taxon>
        <taxon>Glossata</taxon>
        <taxon>Ditrysia</taxon>
        <taxon>Papilionoidea</taxon>
        <taxon>Nymphalidae</taxon>
        <taxon>Nymphalinae</taxon>
        <taxon>Euphydryas</taxon>
    </lineage>
</organism>
<gene>
    <name evidence="2" type="ORF">EEDITHA_LOCUS4301</name>
</gene>
<evidence type="ECO:0000313" key="2">
    <source>
        <dbReference type="EMBL" id="CAH2088109.1"/>
    </source>
</evidence>
<evidence type="ECO:0000313" key="3">
    <source>
        <dbReference type="Proteomes" id="UP001153954"/>
    </source>
</evidence>
<dbReference type="EMBL" id="CAKOGL010000007">
    <property type="protein sequence ID" value="CAH2088109.1"/>
    <property type="molecule type" value="Genomic_DNA"/>
</dbReference>
<sequence>MRKNTVKKYKTYQFYRKNSKILQSSFESIESREDPNYNSDKWKEAIRKELQLLEENETWKLIDKYNEQTVTSKWVFCVKRNLNGDIERCKARLCARGFTQTKDVVYKETFSPTT</sequence>
<feature type="domain" description="Reverse transcriptase Ty1/copia-type" evidence="1">
    <location>
        <begin position="56"/>
        <end position="113"/>
    </location>
</feature>
<dbReference type="Proteomes" id="UP001153954">
    <property type="component" value="Unassembled WGS sequence"/>
</dbReference>
<protein>
    <recommendedName>
        <fullName evidence="1">Reverse transcriptase Ty1/copia-type domain-containing protein</fullName>
    </recommendedName>
</protein>
<proteinExistence type="predicted"/>
<evidence type="ECO:0000259" key="1">
    <source>
        <dbReference type="Pfam" id="PF07727"/>
    </source>
</evidence>
<keyword evidence="3" id="KW-1185">Reference proteome</keyword>
<accession>A0AAU9TN38</accession>
<dbReference type="Pfam" id="PF07727">
    <property type="entry name" value="RVT_2"/>
    <property type="match status" value="1"/>
</dbReference>
<reference evidence="2" key="1">
    <citation type="submission" date="2022-03" db="EMBL/GenBank/DDBJ databases">
        <authorList>
            <person name="Tunstrom K."/>
        </authorList>
    </citation>
    <scope>NUCLEOTIDE SEQUENCE</scope>
</reference>
<name>A0AAU9TN38_EUPED</name>
<comment type="caution">
    <text evidence="2">The sequence shown here is derived from an EMBL/GenBank/DDBJ whole genome shotgun (WGS) entry which is preliminary data.</text>
</comment>